<accession>A0A0F7SES3</accession>
<reference evidence="5" key="1">
    <citation type="submission" date="2014-08" db="EMBL/GenBank/DDBJ databases">
        <authorList>
            <person name="Sharma Rahul"/>
            <person name="Thines Marco"/>
        </authorList>
    </citation>
    <scope>NUCLEOTIDE SEQUENCE</scope>
</reference>
<proteinExistence type="inferred from homology"/>
<dbReference type="InterPro" id="IPR036812">
    <property type="entry name" value="NAD(P)_OxRdtase_dom_sf"/>
</dbReference>
<dbReference type="InterPro" id="IPR018170">
    <property type="entry name" value="Aldo/ket_reductase_CS"/>
</dbReference>
<dbReference type="PRINTS" id="PR00069">
    <property type="entry name" value="ALDKETRDTASE"/>
</dbReference>
<dbReference type="PROSITE" id="PS00062">
    <property type="entry name" value="ALDOKETO_REDUCTASE_2"/>
    <property type="match status" value="1"/>
</dbReference>
<dbReference type="PANTHER" id="PTHR43827">
    <property type="entry name" value="2,5-DIKETO-D-GLUCONIC ACID REDUCTASE"/>
    <property type="match status" value="1"/>
</dbReference>
<organism evidence="5">
    <name type="scientific">Phaffia rhodozyma</name>
    <name type="common">Yeast</name>
    <name type="synonym">Xanthophyllomyces dendrorhous</name>
    <dbReference type="NCBI Taxonomy" id="264483"/>
    <lineage>
        <taxon>Eukaryota</taxon>
        <taxon>Fungi</taxon>
        <taxon>Dikarya</taxon>
        <taxon>Basidiomycota</taxon>
        <taxon>Agaricomycotina</taxon>
        <taxon>Tremellomycetes</taxon>
        <taxon>Cystofilobasidiales</taxon>
        <taxon>Mrakiaceae</taxon>
        <taxon>Phaffia</taxon>
    </lineage>
</organism>
<feature type="domain" description="NADP-dependent oxidoreductase" evidence="4">
    <location>
        <begin position="56"/>
        <end position="221"/>
    </location>
</feature>
<dbReference type="Pfam" id="PF00248">
    <property type="entry name" value="Aldo_ket_red"/>
    <property type="match status" value="1"/>
</dbReference>
<evidence type="ECO:0000313" key="5">
    <source>
        <dbReference type="EMBL" id="CDZ97021.1"/>
    </source>
</evidence>
<dbReference type="InterPro" id="IPR023210">
    <property type="entry name" value="NADP_OxRdtase_dom"/>
</dbReference>
<sequence length="315" mass="34807">MHILIPSILPFLAAYFNLSGFKDPRSPSRFPGHVLTRLNDGNELPSPFFGVGSVLKFQNVTDDVLMAFSNGYRTIDTASFYQTESSTGTAIAASGIPRENLYITTKFDALYGQNVRHELDHSLKMLGVPYIDLYLIHFPQLSTNLTDTWLQFEKLVDQGLVRSIGVSNFGVDDLNTILSVARIKPTVNQIKYHAYNAANQTALVKLCKENDIVIEAYSSLTPLTTAPGGPAVSVAERIAKRLSKVTGADVTTGQVILTWLRTKGIVAVTTSSKDYRQREQFAPFQDDFPLLTPQEIIDFESFPGWNGTSFDGSLN</sequence>
<evidence type="ECO:0000256" key="1">
    <source>
        <dbReference type="ARBA" id="ARBA00007905"/>
    </source>
</evidence>
<comment type="similarity">
    <text evidence="1">Belongs to the aldo/keto reductase family.</text>
</comment>
<dbReference type="GO" id="GO:0016616">
    <property type="term" value="F:oxidoreductase activity, acting on the CH-OH group of donors, NAD or NADP as acceptor"/>
    <property type="evidence" value="ECO:0007669"/>
    <property type="project" value="UniProtKB-ARBA"/>
</dbReference>
<dbReference type="AlphaFoldDB" id="A0A0F7SES3"/>
<dbReference type="SUPFAM" id="SSF51430">
    <property type="entry name" value="NAD(P)-linked oxidoreductase"/>
    <property type="match status" value="1"/>
</dbReference>
<name>A0A0F7SES3_PHARH</name>
<keyword evidence="3" id="KW-0560">Oxidoreductase</keyword>
<evidence type="ECO:0000256" key="3">
    <source>
        <dbReference type="ARBA" id="ARBA00023002"/>
    </source>
</evidence>
<evidence type="ECO:0000259" key="4">
    <source>
        <dbReference type="Pfam" id="PF00248"/>
    </source>
</evidence>
<dbReference type="EMBL" id="LN483167">
    <property type="protein sequence ID" value="CDZ97021.1"/>
    <property type="molecule type" value="Genomic_DNA"/>
</dbReference>
<dbReference type="Gene3D" id="3.20.20.100">
    <property type="entry name" value="NADP-dependent oxidoreductase domain"/>
    <property type="match status" value="1"/>
</dbReference>
<protein>
    <submittedName>
        <fullName evidence="5">Aldo/keto reductase family proteins</fullName>
    </submittedName>
</protein>
<keyword evidence="2" id="KW-0521">NADP</keyword>
<dbReference type="InterPro" id="IPR020471">
    <property type="entry name" value="AKR"/>
</dbReference>
<dbReference type="PANTHER" id="PTHR43827:SF3">
    <property type="entry name" value="NADP-DEPENDENT OXIDOREDUCTASE DOMAIN-CONTAINING PROTEIN"/>
    <property type="match status" value="1"/>
</dbReference>
<evidence type="ECO:0000256" key="2">
    <source>
        <dbReference type="ARBA" id="ARBA00022857"/>
    </source>
</evidence>